<protein>
    <submittedName>
        <fullName evidence="3">DUF2235 domain-containing protein</fullName>
    </submittedName>
</protein>
<dbReference type="PANTHER" id="PTHR33840">
    <property type="match status" value="1"/>
</dbReference>
<dbReference type="Proteomes" id="UP001553161">
    <property type="component" value="Unassembled WGS sequence"/>
</dbReference>
<proteinExistence type="predicted"/>
<feature type="domain" description="T6SS Phospholipase effector Tle1-like catalytic" evidence="2">
    <location>
        <begin position="20"/>
        <end position="272"/>
    </location>
</feature>
<evidence type="ECO:0000259" key="2">
    <source>
        <dbReference type="Pfam" id="PF09994"/>
    </source>
</evidence>
<dbReference type="PANTHER" id="PTHR33840:SF1">
    <property type="entry name" value="TLE1 PHOSPHOLIPASE DOMAIN-CONTAINING PROTEIN"/>
    <property type="match status" value="1"/>
</dbReference>
<reference evidence="3 4" key="1">
    <citation type="submission" date="2024-07" db="EMBL/GenBank/DDBJ databases">
        <authorList>
            <person name="Kang M."/>
        </authorList>
    </citation>
    <scope>NUCLEOTIDE SEQUENCE [LARGE SCALE GENOMIC DNA]</scope>
    <source>
        <strain evidence="3 4">DFM31</strain>
    </source>
</reference>
<keyword evidence="4" id="KW-1185">Reference proteome</keyword>
<dbReference type="InterPro" id="IPR018712">
    <property type="entry name" value="Tle1-like_cat"/>
</dbReference>
<dbReference type="EMBL" id="JBFBVU010000003">
    <property type="protein sequence ID" value="MEV8465841.1"/>
    <property type="molecule type" value="Genomic_DNA"/>
</dbReference>
<organism evidence="3 4">
    <name type="scientific">Meridianimarinicoccus marinus</name>
    <dbReference type="NCBI Taxonomy" id="3231483"/>
    <lineage>
        <taxon>Bacteria</taxon>
        <taxon>Pseudomonadati</taxon>
        <taxon>Pseudomonadota</taxon>
        <taxon>Alphaproteobacteria</taxon>
        <taxon>Rhodobacterales</taxon>
        <taxon>Paracoccaceae</taxon>
        <taxon>Meridianimarinicoccus</taxon>
    </lineage>
</organism>
<dbReference type="Pfam" id="PF09994">
    <property type="entry name" value="T6SS_Tle1-like_cat"/>
    <property type="match status" value="1"/>
</dbReference>
<evidence type="ECO:0000313" key="4">
    <source>
        <dbReference type="Proteomes" id="UP001553161"/>
    </source>
</evidence>
<feature type="region of interest" description="Disordered" evidence="1">
    <location>
        <begin position="317"/>
        <end position="345"/>
    </location>
</feature>
<dbReference type="SUPFAM" id="SSF53474">
    <property type="entry name" value="alpha/beta-Hydrolases"/>
    <property type="match status" value="1"/>
</dbReference>
<gene>
    <name evidence="3" type="ORF">AB0T83_03485</name>
</gene>
<sequence>MAGRASRYITTQRRAGDAPRTHVVILDGTLSSLDAGRSTNAGRIFKLLMDLPAADRPSVYYEEGIQWRQWRSCTDVLTGRGINRQIRRAYGFLAARYQPGDRIFLFGYSRGAFAARSLAGVIDRVGLLKPHRATERMIRQLYRHYETDPHGRHARLFAEKFCRPGVEIEMVGVFDTVKALGWRFPVLAELTDKAHDFHSTHLGHHIRHGFHALALHETRAAFEPQLWTCPEGWTGHVEQVWFRGTHGDIGGQLAGFHAARPLANIPLVWMLEKAEACGLVLPEDWRARYPMDAEAPSSGWRGWSLMFPLRKRRVVGRDPSESLHPTARNTRKVPGAEDLPLAQAG</sequence>
<evidence type="ECO:0000256" key="1">
    <source>
        <dbReference type="SAM" id="MobiDB-lite"/>
    </source>
</evidence>
<accession>A0ABV3L2Q1</accession>
<name>A0ABV3L2Q1_9RHOB</name>
<evidence type="ECO:0000313" key="3">
    <source>
        <dbReference type="EMBL" id="MEV8465841.1"/>
    </source>
</evidence>
<dbReference type="InterPro" id="IPR029058">
    <property type="entry name" value="AB_hydrolase_fold"/>
</dbReference>
<comment type="caution">
    <text evidence="3">The sequence shown here is derived from an EMBL/GenBank/DDBJ whole genome shotgun (WGS) entry which is preliminary data.</text>
</comment>
<dbReference type="RefSeq" id="WP_366191602.1">
    <property type="nucleotide sequence ID" value="NZ_JBFBVU010000003.1"/>
</dbReference>